<dbReference type="InterPro" id="IPR009057">
    <property type="entry name" value="Homeodomain-like_sf"/>
</dbReference>
<dbReference type="Gene3D" id="3.40.50.10490">
    <property type="entry name" value="Glucose-6-phosphate isomerase like protein, domain 1"/>
    <property type="match status" value="1"/>
</dbReference>
<evidence type="ECO:0000256" key="3">
    <source>
        <dbReference type="ARBA" id="ARBA00023163"/>
    </source>
</evidence>
<dbReference type="InterPro" id="IPR036388">
    <property type="entry name" value="WH-like_DNA-bd_sf"/>
</dbReference>
<dbReference type="GO" id="GO:0003700">
    <property type="term" value="F:DNA-binding transcription factor activity"/>
    <property type="evidence" value="ECO:0007669"/>
    <property type="project" value="InterPro"/>
</dbReference>
<dbReference type="InterPro" id="IPR001347">
    <property type="entry name" value="SIS_dom"/>
</dbReference>
<dbReference type="Gene3D" id="1.10.10.10">
    <property type="entry name" value="Winged helix-like DNA-binding domain superfamily/Winged helix DNA-binding domain"/>
    <property type="match status" value="1"/>
</dbReference>
<dbReference type="STRING" id="74348.SAMN04488523_102139"/>
<sequence length="300" mass="33651">MKAIKMGVSTLSQQAITIAERIQRALDTLTRAERQLAQAILENYPASGLGPLSALAKDAGVSGPTVLRMVQKLGFKGYPDFQTELREELRDKVKNPISKHDTWTEGAPSGHVLNRFTDAVMENIRHSLAQIEPAAFDAACALIADPKRKIFIVGGRISHTIAEYLFLHMQVIRPDVIHVQSTSNTWPHYVLDMKEGDVVVVFDVRRYENNTLKLSELAHAKGAKIILLTDQWRSPVHALSDICFSSRIVVPSAWDSAVMPLLLVESMISAVQDILWTDTRDRMETLEAIFDQTKMFRKFT</sequence>
<dbReference type="Pfam" id="PF01380">
    <property type="entry name" value="SIS"/>
    <property type="match status" value="1"/>
</dbReference>
<dbReference type="GO" id="GO:1901135">
    <property type="term" value="P:carbohydrate derivative metabolic process"/>
    <property type="evidence" value="ECO:0007669"/>
    <property type="project" value="InterPro"/>
</dbReference>
<keyword evidence="2" id="KW-0238">DNA-binding</keyword>
<dbReference type="Proteomes" id="UP000198977">
    <property type="component" value="Unassembled WGS sequence"/>
</dbReference>
<dbReference type="GO" id="GO:0097367">
    <property type="term" value="F:carbohydrate derivative binding"/>
    <property type="evidence" value="ECO:0007669"/>
    <property type="project" value="InterPro"/>
</dbReference>
<name>A0A1I1UIT6_9RHOB</name>
<keyword evidence="3" id="KW-0804">Transcription</keyword>
<organism evidence="5 6">
    <name type="scientific">Sulfitobacter brevis</name>
    <dbReference type="NCBI Taxonomy" id="74348"/>
    <lineage>
        <taxon>Bacteria</taxon>
        <taxon>Pseudomonadati</taxon>
        <taxon>Pseudomonadota</taxon>
        <taxon>Alphaproteobacteria</taxon>
        <taxon>Rhodobacterales</taxon>
        <taxon>Roseobacteraceae</taxon>
        <taxon>Sulfitobacter</taxon>
    </lineage>
</organism>
<proteinExistence type="predicted"/>
<evidence type="ECO:0000259" key="4">
    <source>
        <dbReference type="PROSITE" id="PS51071"/>
    </source>
</evidence>
<evidence type="ECO:0000313" key="6">
    <source>
        <dbReference type="Proteomes" id="UP000198977"/>
    </source>
</evidence>
<dbReference type="SUPFAM" id="SSF46689">
    <property type="entry name" value="Homeodomain-like"/>
    <property type="match status" value="1"/>
</dbReference>
<dbReference type="RefSeq" id="WP_245766251.1">
    <property type="nucleotide sequence ID" value="NZ_FOMW01000002.1"/>
</dbReference>
<dbReference type="InterPro" id="IPR046348">
    <property type="entry name" value="SIS_dom_sf"/>
</dbReference>
<dbReference type="PANTHER" id="PTHR30514">
    <property type="entry name" value="GLUCOKINASE"/>
    <property type="match status" value="1"/>
</dbReference>
<protein>
    <submittedName>
        <fullName evidence="5">Transcriptional regulator, RpiR family</fullName>
    </submittedName>
</protein>
<evidence type="ECO:0000256" key="2">
    <source>
        <dbReference type="ARBA" id="ARBA00023125"/>
    </source>
</evidence>
<dbReference type="PROSITE" id="PS51071">
    <property type="entry name" value="HTH_RPIR"/>
    <property type="match status" value="1"/>
</dbReference>
<keyword evidence="6" id="KW-1185">Reference proteome</keyword>
<dbReference type="SUPFAM" id="SSF53697">
    <property type="entry name" value="SIS domain"/>
    <property type="match status" value="1"/>
</dbReference>
<gene>
    <name evidence="5" type="ORF">SAMN04488523_102139</name>
</gene>
<keyword evidence="1" id="KW-0805">Transcription regulation</keyword>
<feature type="domain" description="HTH rpiR-type" evidence="4">
    <location>
        <begin position="16"/>
        <end position="92"/>
    </location>
</feature>
<dbReference type="InterPro" id="IPR000281">
    <property type="entry name" value="HTH_RpiR"/>
</dbReference>
<dbReference type="AlphaFoldDB" id="A0A1I1UIT6"/>
<accession>A0A1I1UIT6</accession>
<dbReference type="InterPro" id="IPR047640">
    <property type="entry name" value="RpiR-like"/>
</dbReference>
<dbReference type="CDD" id="cd05013">
    <property type="entry name" value="SIS_RpiR"/>
    <property type="match status" value="1"/>
</dbReference>
<dbReference type="GO" id="GO:0003677">
    <property type="term" value="F:DNA binding"/>
    <property type="evidence" value="ECO:0007669"/>
    <property type="project" value="UniProtKB-KW"/>
</dbReference>
<evidence type="ECO:0000313" key="5">
    <source>
        <dbReference type="EMBL" id="SFD70741.1"/>
    </source>
</evidence>
<dbReference type="InterPro" id="IPR035472">
    <property type="entry name" value="RpiR-like_SIS"/>
</dbReference>
<dbReference type="PANTHER" id="PTHR30514:SF18">
    <property type="entry name" value="RPIR-FAMILY TRANSCRIPTIONAL REGULATOR"/>
    <property type="match status" value="1"/>
</dbReference>
<evidence type="ECO:0000256" key="1">
    <source>
        <dbReference type="ARBA" id="ARBA00023015"/>
    </source>
</evidence>
<reference evidence="5 6" key="1">
    <citation type="submission" date="2016-10" db="EMBL/GenBank/DDBJ databases">
        <authorList>
            <person name="de Groot N.N."/>
        </authorList>
    </citation>
    <scope>NUCLEOTIDE SEQUENCE [LARGE SCALE GENOMIC DNA]</scope>
    <source>
        <strain evidence="5 6">DSM 11443</strain>
    </source>
</reference>
<dbReference type="EMBL" id="FOMW01000002">
    <property type="protein sequence ID" value="SFD70741.1"/>
    <property type="molecule type" value="Genomic_DNA"/>
</dbReference>
<dbReference type="Pfam" id="PF01418">
    <property type="entry name" value="HTH_6"/>
    <property type="match status" value="1"/>
</dbReference>